<dbReference type="AlphaFoldDB" id="A0A3M7SQW0"/>
<proteinExistence type="inferred from homology"/>
<dbReference type="EMBL" id="REGN01000935">
    <property type="protein sequence ID" value="RNA37997.1"/>
    <property type="molecule type" value="Genomic_DNA"/>
</dbReference>
<dbReference type="GO" id="GO:0005743">
    <property type="term" value="C:mitochondrial inner membrane"/>
    <property type="evidence" value="ECO:0007669"/>
    <property type="project" value="InterPro"/>
</dbReference>
<dbReference type="SUPFAM" id="SSF48690">
    <property type="entry name" value="Epsilon subunit of mitochondrial F1F0-ATP synthase"/>
    <property type="match status" value="1"/>
</dbReference>
<dbReference type="EC" id="3.6.1.15" evidence="2"/>
<dbReference type="InterPro" id="IPR036742">
    <property type="entry name" value="ATP_synth_F1_esu_sf_mt"/>
</dbReference>
<reference evidence="2 3" key="1">
    <citation type="journal article" date="2018" name="Sci. Rep.">
        <title>Genomic signatures of local adaptation to the degree of environmental predictability in rotifers.</title>
        <authorList>
            <person name="Franch-Gras L."/>
            <person name="Hahn C."/>
            <person name="Garcia-Roger E.M."/>
            <person name="Carmona M.J."/>
            <person name="Serra M."/>
            <person name="Gomez A."/>
        </authorList>
    </citation>
    <scope>NUCLEOTIDE SEQUENCE [LARGE SCALE GENOMIC DNA]</scope>
    <source>
        <strain evidence="2">HYR1</strain>
    </source>
</reference>
<dbReference type="InterPro" id="IPR006721">
    <property type="entry name" value="ATP_synth_F1_esu_mt"/>
</dbReference>
<protein>
    <submittedName>
        <fullName evidence="2">ATP synthase subunit mitochondrial-like isoform X1</fullName>
        <ecNumber evidence="2">3.6.1.15</ecNumber>
        <ecNumber evidence="2">3.6.1.3</ecNumber>
    </submittedName>
</protein>
<dbReference type="CDD" id="cd12153">
    <property type="entry name" value="F1-ATPase_epsilon"/>
    <property type="match status" value="1"/>
</dbReference>
<dbReference type="Proteomes" id="UP000276133">
    <property type="component" value="Unassembled WGS sequence"/>
</dbReference>
<comment type="caution">
    <text evidence="2">The sequence shown here is derived from an EMBL/GenBank/DDBJ whole genome shotgun (WGS) entry which is preliminary data.</text>
</comment>
<organism evidence="2 3">
    <name type="scientific">Brachionus plicatilis</name>
    <name type="common">Marine rotifer</name>
    <name type="synonym">Brachionus muelleri</name>
    <dbReference type="NCBI Taxonomy" id="10195"/>
    <lineage>
        <taxon>Eukaryota</taxon>
        <taxon>Metazoa</taxon>
        <taxon>Spiralia</taxon>
        <taxon>Gnathifera</taxon>
        <taxon>Rotifera</taxon>
        <taxon>Eurotatoria</taxon>
        <taxon>Monogononta</taxon>
        <taxon>Pseudotrocha</taxon>
        <taxon>Ploima</taxon>
        <taxon>Brachionidae</taxon>
        <taxon>Brachionus</taxon>
    </lineage>
</organism>
<comment type="similarity">
    <text evidence="1">Belongs to the eukaryotic ATPase epsilon family.</text>
</comment>
<dbReference type="PANTHER" id="PTHR12448:SF0">
    <property type="entry name" value="ATP SYNTHASE SUBUNIT EPSILON, MITOCHONDRIAL"/>
    <property type="match status" value="1"/>
</dbReference>
<dbReference type="OrthoDB" id="269124at2759"/>
<dbReference type="Pfam" id="PF04627">
    <property type="entry name" value="ATP-synt_Eps"/>
    <property type="match status" value="1"/>
</dbReference>
<dbReference type="GO" id="GO:0042776">
    <property type="term" value="P:proton motive force-driven mitochondrial ATP synthesis"/>
    <property type="evidence" value="ECO:0007669"/>
    <property type="project" value="TreeGrafter"/>
</dbReference>
<dbReference type="PANTHER" id="PTHR12448">
    <property type="entry name" value="ATP SYNTHASE EPSILON CHAIN, MITOCHONDRIAL"/>
    <property type="match status" value="1"/>
</dbReference>
<accession>A0A3M7SQW0</accession>
<keyword evidence="3" id="KW-1185">Reference proteome</keyword>
<evidence type="ECO:0000313" key="2">
    <source>
        <dbReference type="EMBL" id="RNA37997.1"/>
    </source>
</evidence>
<dbReference type="GO" id="GO:0017111">
    <property type="term" value="F:ribonucleoside triphosphate phosphatase activity"/>
    <property type="evidence" value="ECO:0007669"/>
    <property type="project" value="UniProtKB-EC"/>
</dbReference>
<sequence>MLYWRQAGLNYVQFSNIASRIVRRCVQENAKKDAIKREEAHARINKWQDGKMVQTKASN</sequence>
<evidence type="ECO:0000256" key="1">
    <source>
        <dbReference type="ARBA" id="ARBA00009502"/>
    </source>
</evidence>
<dbReference type="STRING" id="10195.A0A3M7SQW0"/>
<dbReference type="GO" id="GO:0046933">
    <property type="term" value="F:proton-transporting ATP synthase activity, rotational mechanism"/>
    <property type="evidence" value="ECO:0007669"/>
    <property type="project" value="InterPro"/>
</dbReference>
<dbReference type="GO" id="GO:0045259">
    <property type="term" value="C:proton-transporting ATP synthase complex"/>
    <property type="evidence" value="ECO:0007669"/>
    <property type="project" value="InterPro"/>
</dbReference>
<gene>
    <name evidence="2" type="ORF">BpHYR1_002512</name>
</gene>
<dbReference type="EC" id="3.6.1.3" evidence="2"/>
<keyword evidence="2" id="KW-0378">Hydrolase</keyword>
<name>A0A3M7SQW0_BRAPC</name>
<dbReference type="Gene3D" id="1.10.1620.20">
    <property type="entry name" value="ATP synthase, F1 complex, epsilon subunit superfamily, mitochondrial"/>
    <property type="match status" value="1"/>
</dbReference>
<evidence type="ECO:0000313" key="3">
    <source>
        <dbReference type="Proteomes" id="UP000276133"/>
    </source>
</evidence>